<dbReference type="AlphaFoldDB" id="E4TH05"/>
<dbReference type="eggNOG" id="COG1538">
    <property type="taxonomic scope" value="Bacteria"/>
</dbReference>
<dbReference type="EMBL" id="CP002347">
    <property type="protein sequence ID" value="ADR19803.1"/>
    <property type="molecule type" value="Genomic_DNA"/>
</dbReference>
<dbReference type="KEGG" id="cni:Calni_1899"/>
<evidence type="ECO:0000256" key="5">
    <source>
        <dbReference type="ARBA" id="ARBA00022692"/>
    </source>
</evidence>
<dbReference type="GO" id="GO:0015288">
    <property type="term" value="F:porin activity"/>
    <property type="evidence" value="ECO:0007669"/>
    <property type="project" value="TreeGrafter"/>
</dbReference>
<dbReference type="GO" id="GO:0015562">
    <property type="term" value="F:efflux transmembrane transporter activity"/>
    <property type="evidence" value="ECO:0007669"/>
    <property type="project" value="InterPro"/>
</dbReference>
<protein>
    <submittedName>
        <fullName evidence="9">Outer membrane efflux protein</fullName>
    </submittedName>
</protein>
<proteinExistence type="inferred from homology"/>
<keyword evidence="6" id="KW-0472">Membrane</keyword>
<dbReference type="InterPro" id="IPR003423">
    <property type="entry name" value="OMP_efflux"/>
</dbReference>
<dbReference type="GO" id="GO:1990281">
    <property type="term" value="C:efflux pump complex"/>
    <property type="evidence" value="ECO:0007669"/>
    <property type="project" value="TreeGrafter"/>
</dbReference>
<keyword evidence="5" id="KW-0812">Transmembrane</keyword>
<evidence type="ECO:0000256" key="2">
    <source>
        <dbReference type="ARBA" id="ARBA00007613"/>
    </source>
</evidence>
<dbReference type="PANTHER" id="PTHR30026:SF20">
    <property type="entry name" value="OUTER MEMBRANE PROTEIN TOLC"/>
    <property type="match status" value="1"/>
</dbReference>
<dbReference type="Pfam" id="PF02321">
    <property type="entry name" value="OEP"/>
    <property type="match status" value="2"/>
</dbReference>
<comment type="similarity">
    <text evidence="2">Belongs to the outer membrane factor (OMF) (TC 1.B.17) family.</text>
</comment>
<feature type="signal peptide" evidence="8">
    <location>
        <begin position="1"/>
        <end position="16"/>
    </location>
</feature>
<dbReference type="HOGENOM" id="CLU_012817_10_4_0"/>
<evidence type="ECO:0000256" key="8">
    <source>
        <dbReference type="SAM" id="SignalP"/>
    </source>
</evidence>
<evidence type="ECO:0000256" key="3">
    <source>
        <dbReference type="ARBA" id="ARBA00022448"/>
    </source>
</evidence>
<keyword evidence="4" id="KW-1134">Transmembrane beta strand</keyword>
<dbReference type="InterPro" id="IPR051906">
    <property type="entry name" value="TolC-like"/>
</dbReference>
<comment type="subcellular location">
    <subcellularLocation>
        <location evidence="1">Cell outer membrane</location>
    </subcellularLocation>
</comment>
<evidence type="ECO:0000256" key="7">
    <source>
        <dbReference type="ARBA" id="ARBA00023237"/>
    </source>
</evidence>
<reference key="1">
    <citation type="submission" date="2010-11" db="EMBL/GenBank/DDBJ databases">
        <title>The complete genome of chromosome of Calditerrivibrio nitroreducens DSM 19672.</title>
        <authorList>
            <consortium name="US DOE Joint Genome Institute (JGI-PGF)"/>
            <person name="Lucas S."/>
            <person name="Copeland A."/>
            <person name="Lapidus A."/>
            <person name="Bruce D."/>
            <person name="Goodwin L."/>
            <person name="Pitluck S."/>
            <person name="Kyrpides N."/>
            <person name="Mavromatis K."/>
            <person name="Ivanova N."/>
            <person name="Mikhailova N."/>
            <person name="Zeytun A."/>
            <person name="Brettin T."/>
            <person name="Detter J.C."/>
            <person name="Tapia R."/>
            <person name="Han C."/>
            <person name="Land M."/>
            <person name="Hauser L."/>
            <person name="Markowitz V."/>
            <person name="Cheng J.-F."/>
            <person name="Hugenholtz P."/>
            <person name="Woyke T."/>
            <person name="Wu D."/>
            <person name="Spring S."/>
            <person name="Schroeder M."/>
            <person name="Brambilla E."/>
            <person name="Klenk H.-P."/>
            <person name="Eisen J.A."/>
        </authorList>
    </citation>
    <scope>NUCLEOTIDE SEQUENCE [LARGE SCALE GENOMIC DNA]</scope>
    <source>
        <strain>DSM 19672</strain>
    </source>
</reference>
<organism evidence="9 10">
    <name type="scientific">Calditerrivibrio nitroreducens (strain DSM 19672 / NBRC 101217 / Yu37-1)</name>
    <dbReference type="NCBI Taxonomy" id="768670"/>
    <lineage>
        <taxon>Bacteria</taxon>
        <taxon>Pseudomonadati</taxon>
        <taxon>Deferribacterota</taxon>
        <taxon>Deferribacteres</taxon>
        <taxon>Deferribacterales</taxon>
        <taxon>Calditerrivibrionaceae</taxon>
    </lineage>
</organism>
<sequence length="427" mass="49113" precursor="true">MKKAIFMLLLPTVLWAADSYNLDDILKLGMKNNLLLKSQDHIVNSKIYLLDSAKSGNYPSIVADYTYTLMDDKKELSMKTIGGTMKFTQVEQNYSNFNIGIQYNLYTGGLVSALVDISRKTVDINKIDYQELSNEIKYNIKNAYITILELYSIKDLYKAEIDSLNAHAKDVELLYNQGLAAKIDILHTSVKVRDVEKKIFEIDNNIKIAKYNLKMLVGEDPDDNYEISDLKEDFLHVQLNENDIISNAYKNRPLIQKLEMELSNLKKSVDLEKSGYLPKAFLYGGYNYNDSNDAVDPKGGFLVQAGLKFNLEWDKPFKKISAKKEEIFAFENRIRDTKLKLKVSVQKSIEDFYTARKTYEVAQTQLKEAEEYYRVTELKYKNGLASNTDLLDAEAMFTSAKVSLKKAYYNVIRSFYRIELESGSEVR</sequence>
<dbReference type="SUPFAM" id="SSF56954">
    <property type="entry name" value="Outer membrane efflux proteins (OEP)"/>
    <property type="match status" value="1"/>
</dbReference>
<reference evidence="9 10" key="2">
    <citation type="journal article" date="2011" name="Stand. Genomic Sci.">
        <title>Complete genome sequence of Calditerrivibrio nitroreducens type strain (Yu37-1).</title>
        <authorList>
            <person name="Pitluck S."/>
            <person name="Sikorski J."/>
            <person name="Zeytun A."/>
            <person name="Lapidus A."/>
            <person name="Nolan M."/>
            <person name="Lucas S."/>
            <person name="Hammon N."/>
            <person name="Deshpande S."/>
            <person name="Cheng J.F."/>
            <person name="Tapia R."/>
            <person name="Han C."/>
            <person name="Goodwin L."/>
            <person name="Liolios K."/>
            <person name="Pagani I."/>
            <person name="Ivanova N."/>
            <person name="Mavromatis K."/>
            <person name="Pati A."/>
            <person name="Chen A."/>
            <person name="Palaniappan K."/>
            <person name="Hauser L."/>
            <person name="Chang Y.J."/>
            <person name="Jeffries C.D."/>
            <person name="Detter J.C."/>
            <person name="Brambilla E."/>
            <person name="Djao O.D."/>
            <person name="Rohde M."/>
            <person name="Spring S."/>
            <person name="Goker M."/>
            <person name="Woyke T."/>
            <person name="Bristow J."/>
            <person name="Eisen J.A."/>
            <person name="Markowitz V."/>
            <person name="Hugenholtz P."/>
            <person name="Kyrpides N.C."/>
            <person name="Klenk H.P."/>
            <person name="Land M."/>
        </authorList>
    </citation>
    <scope>NUCLEOTIDE SEQUENCE [LARGE SCALE GENOMIC DNA]</scope>
    <source>
        <strain evidence="10">DSM 19672 / NBRC 101217 / Yu37-1</strain>
    </source>
</reference>
<evidence type="ECO:0000256" key="1">
    <source>
        <dbReference type="ARBA" id="ARBA00004442"/>
    </source>
</evidence>
<dbReference type="PANTHER" id="PTHR30026">
    <property type="entry name" value="OUTER MEMBRANE PROTEIN TOLC"/>
    <property type="match status" value="1"/>
</dbReference>
<keyword evidence="10" id="KW-1185">Reference proteome</keyword>
<evidence type="ECO:0000256" key="6">
    <source>
        <dbReference type="ARBA" id="ARBA00023136"/>
    </source>
</evidence>
<dbReference type="Proteomes" id="UP000007039">
    <property type="component" value="Chromosome"/>
</dbReference>
<accession>E4TH05</accession>
<dbReference type="GO" id="GO:0009279">
    <property type="term" value="C:cell outer membrane"/>
    <property type="evidence" value="ECO:0007669"/>
    <property type="project" value="UniProtKB-SubCell"/>
</dbReference>
<keyword evidence="7" id="KW-0998">Cell outer membrane</keyword>
<feature type="chain" id="PRO_5003187875" evidence="8">
    <location>
        <begin position="17"/>
        <end position="427"/>
    </location>
</feature>
<dbReference type="OrthoDB" id="9814032at2"/>
<name>E4TH05_CALNY</name>
<evidence type="ECO:0000313" key="10">
    <source>
        <dbReference type="Proteomes" id="UP000007039"/>
    </source>
</evidence>
<keyword evidence="3" id="KW-0813">Transport</keyword>
<keyword evidence="8" id="KW-0732">Signal</keyword>
<dbReference type="Gene3D" id="1.20.1600.10">
    <property type="entry name" value="Outer membrane efflux proteins (OEP)"/>
    <property type="match status" value="1"/>
</dbReference>
<dbReference type="STRING" id="768670.Calni_1899"/>
<gene>
    <name evidence="9" type="ordered locus">Calni_1899</name>
</gene>
<dbReference type="RefSeq" id="WP_013452012.1">
    <property type="nucleotide sequence ID" value="NC_014758.1"/>
</dbReference>
<evidence type="ECO:0000313" key="9">
    <source>
        <dbReference type="EMBL" id="ADR19803.1"/>
    </source>
</evidence>
<evidence type="ECO:0000256" key="4">
    <source>
        <dbReference type="ARBA" id="ARBA00022452"/>
    </source>
</evidence>